<dbReference type="AlphaFoldDB" id="A0A8S3X255"/>
<dbReference type="Proteomes" id="UP000691718">
    <property type="component" value="Unassembled WGS sequence"/>
</dbReference>
<dbReference type="EMBL" id="CAJQZP010000914">
    <property type="protein sequence ID" value="CAG4995960.1"/>
    <property type="molecule type" value="Genomic_DNA"/>
</dbReference>
<evidence type="ECO:0000313" key="1">
    <source>
        <dbReference type="EMBL" id="CAG4995960.1"/>
    </source>
</evidence>
<organism evidence="1 2">
    <name type="scientific">Parnassius apollo</name>
    <name type="common">Apollo butterfly</name>
    <name type="synonym">Papilio apollo</name>
    <dbReference type="NCBI Taxonomy" id="110799"/>
    <lineage>
        <taxon>Eukaryota</taxon>
        <taxon>Metazoa</taxon>
        <taxon>Ecdysozoa</taxon>
        <taxon>Arthropoda</taxon>
        <taxon>Hexapoda</taxon>
        <taxon>Insecta</taxon>
        <taxon>Pterygota</taxon>
        <taxon>Neoptera</taxon>
        <taxon>Endopterygota</taxon>
        <taxon>Lepidoptera</taxon>
        <taxon>Glossata</taxon>
        <taxon>Ditrysia</taxon>
        <taxon>Papilionoidea</taxon>
        <taxon>Papilionidae</taxon>
        <taxon>Parnassiinae</taxon>
        <taxon>Parnassini</taxon>
        <taxon>Parnassius</taxon>
        <taxon>Parnassius</taxon>
    </lineage>
</organism>
<comment type="caution">
    <text evidence="1">The sequence shown here is derived from an EMBL/GenBank/DDBJ whole genome shotgun (WGS) entry which is preliminary data.</text>
</comment>
<sequence length="191" mass="21788">MKIIIETTELNSSIDQVKNNVVIEETVECIRQDVCHKSNGVVDMRKAGLAEDDNIITEMKFLIHNHHQLKLIKKKTSALQLSNKIAVQVKHTDLSYKDKSRFKTEILVEKNDHDINENDLNETNSYEHATFNILSKLGQSVELNEALRSSDVNDHVEGNNCTGRQEVFKKEDMLDILQGKNVESSDKEVVE</sequence>
<keyword evidence="2" id="KW-1185">Reference proteome</keyword>
<evidence type="ECO:0000313" key="2">
    <source>
        <dbReference type="Proteomes" id="UP000691718"/>
    </source>
</evidence>
<protein>
    <submittedName>
        <fullName evidence="1">(apollo) hypothetical protein</fullName>
    </submittedName>
</protein>
<accession>A0A8S3X255</accession>
<reference evidence="1" key="1">
    <citation type="submission" date="2021-04" db="EMBL/GenBank/DDBJ databases">
        <authorList>
            <person name="Tunstrom K."/>
        </authorList>
    </citation>
    <scope>NUCLEOTIDE SEQUENCE</scope>
</reference>
<name>A0A8S3X255_PARAO</name>
<gene>
    <name evidence="1" type="ORF">PAPOLLO_LOCUS12905</name>
</gene>
<proteinExistence type="predicted"/>